<dbReference type="AlphaFoldDB" id="A0A081S9C3"/>
<dbReference type="Proteomes" id="UP000028067">
    <property type="component" value="Unassembled WGS sequence"/>
</dbReference>
<comment type="caution">
    <text evidence="1">The sequence shown here is derived from an EMBL/GenBank/DDBJ whole genome shotgun (WGS) entry which is preliminary data.</text>
</comment>
<protein>
    <recommendedName>
        <fullName evidence="3">RiboL-PSP-HEPN domain-containing protein</fullName>
    </recommendedName>
</protein>
<dbReference type="EMBL" id="JPGW01000013">
    <property type="protein sequence ID" value="KER07526.1"/>
    <property type="molecule type" value="Genomic_DNA"/>
</dbReference>
<sequence length="273" mass="32501">MKTFSKSRVFVFGGEMAQQLTKENLYQFYTENIRYADFQLDVLRRQIRPLAGEYYWYISNNKESQIRKKLIYELKALTNLYAYILGSRFELQLMKILHENSSVAFSEAELQTIIKRKGTTYDKWHKCLEISFQKSTDIDWTDVNGQNLLELFRDKSNYLKEFQEFITMRNRLAHGQWSTQLNSDGTKESTPDALNKYDDISKLVLLSKKLDTMVKIVETIVVYREKNNEKFKNKISNLIKENKIIDCRIKNSSLKKYVQLEINKFDKKKSRNR</sequence>
<name>A0A081S9C3_STRMT</name>
<evidence type="ECO:0008006" key="3">
    <source>
        <dbReference type="Google" id="ProtNLM"/>
    </source>
</evidence>
<reference evidence="1 2" key="1">
    <citation type="submission" date="2014-05" db="EMBL/GenBank/DDBJ databases">
        <authorList>
            <person name="Daugherty S.C."/>
            <person name="Tallon L.J."/>
            <person name="Sadzewicz L."/>
            <person name="Kilian M."/>
            <person name="Tettelin H."/>
        </authorList>
    </citation>
    <scope>NUCLEOTIDE SEQUENCE [LARGE SCALE GENOMIC DNA]</scope>
    <source>
        <strain evidence="1 2">SK271</strain>
    </source>
</reference>
<evidence type="ECO:0000313" key="1">
    <source>
        <dbReference type="EMBL" id="KER07526.1"/>
    </source>
</evidence>
<proteinExistence type="predicted"/>
<evidence type="ECO:0000313" key="2">
    <source>
        <dbReference type="Proteomes" id="UP000028067"/>
    </source>
</evidence>
<organism evidence="1 2">
    <name type="scientific">Streptococcus mitis</name>
    <dbReference type="NCBI Taxonomy" id="28037"/>
    <lineage>
        <taxon>Bacteria</taxon>
        <taxon>Bacillati</taxon>
        <taxon>Bacillota</taxon>
        <taxon>Bacilli</taxon>
        <taxon>Lactobacillales</taxon>
        <taxon>Streptococcaceae</taxon>
        <taxon>Streptococcus</taxon>
        <taxon>Streptococcus mitis group</taxon>
    </lineage>
</organism>
<accession>A0A081S9C3</accession>
<dbReference type="PATRIC" id="fig|28037.94.peg.1522"/>
<gene>
    <name evidence="1" type="ORF">SK271_1592</name>
</gene>